<accession>A0AAN7RMP3</accession>
<name>A0AAN7RMP3_TRANT</name>
<dbReference type="Proteomes" id="UP001346149">
    <property type="component" value="Unassembled WGS sequence"/>
</dbReference>
<dbReference type="AlphaFoldDB" id="A0AAN7RMP3"/>
<proteinExistence type="predicted"/>
<dbReference type="EMBL" id="JAXQNO010000001">
    <property type="protein sequence ID" value="KAK4803521.1"/>
    <property type="molecule type" value="Genomic_DNA"/>
</dbReference>
<sequence>MKSTETVGENSLPSPELRIPAIQTRFVKGKRFESRSLFVEEAVSLMLQMLCRVYQG</sequence>
<keyword evidence="2" id="KW-1185">Reference proteome</keyword>
<gene>
    <name evidence="1" type="ORF">SAY86_003338</name>
</gene>
<evidence type="ECO:0000313" key="2">
    <source>
        <dbReference type="Proteomes" id="UP001346149"/>
    </source>
</evidence>
<evidence type="ECO:0000313" key="1">
    <source>
        <dbReference type="EMBL" id="KAK4803521.1"/>
    </source>
</evidence>
<protein>
    <submittedName>
        <fullName evidence="1">Uncharacterized protein</fullName>
    </submittedName>
</protein>
<comment type="caution">
    <text evidence="1">The sequence shown here is derived from an EMBL/GenBank/DDBJ whole genome shotgun (WGS) entry which is preliminary data.</text>
</comment>
<organism evidence="1 2">
    <name type="scientific">Trapa natans</name>
    <name type="common">Water chestnut</name>
    <dbReference type="NCBI Taxonomy" id="22666"/>
    <lineage>
        <taxon>Eukaryota</taxon>
        <taxon>Viridiplantae</taxon>
        <taxon>Streptophyta</taxon>
        <taxon>Embryophyta</taxon>
        <taxon>Tracheophyta</taxon>
        <taxon>Spermatophyta</taxon>
        <taxon>Magnoliopsida</taxon>
        <taxon>eudicotyledons</taxon>
        <taxon>Gunneridae</taxon>
        <taxon>Pentapetalae</taxon>
        <taxon>rosids</taxon>
        <taxon>malvids</taxon>
        <taxon>Myrtales</taxon>
        <taxon>Lythraceae</taxon>
        <taxon>Trapa</taxon>
    </lineage>
</organism>
<reference evidence="1 2" key="1">
    <citation type="journal article" date="2023" name="Hortic Res">
        <title>Pangenome of water caltrop reveals structural variations and asymmetric subgenome divergence after allopolyploidization.</title>
        <authorList>
            <person name="Zhang X."/>
            <person name="Chen Y."/>
            <person name="Wang L."/>
            <person name="Yuan Y."/>
            <person name="Fang M."/>
            <person name="Shi L."/>
            <person name="Lu R."/>
            <person name="Comes H.P."/>
            <person name="Ma Y."/>
            <person name="Chen Y."/>
            <person name="Huang G."/>
            <person name="Zhou Y."/>
            <person name="Zheng Z."/>
            <person name="Qiu Y."/>
        </authorList>
    </citation>
    <scope>NUCLEOTIDE SEQUENCE [LARGE SCALE GENOMIC DNA]</scope>
    <source>
        <strain evidence="1">F231</strain>
    </source>
</reference>